<keyword evidence="3" id="KW-1185">Reference proteome</keyword>
<dbReference type="Gene3D" id="2.60.40.2250">
    <property type="match status" value="1"/>
</dbReference>
<keyword evidence="2" id="KW-0378">Hydrolase</keyword>
<evidence type="ECO:0000313" key="3">
    <source>
        <dbReference type="Proteomes" id="UP000524404"/>
    </source>
</evidence>
<dbReference type="PANTHER" id="PTHR33490">
    <property type="entry name" value="BLR5614 PROTEIN-RELATED"/>
    <property type="match status" value="1"/>
</dbReference>
<dbReference type="GO" id="GO:0006508">
    <property type="term" value="P:proteolysis"/>
    <property type="evidence" value="ECO:0007669"/>
    <property type="project" value="UniProtKB-KW"/>
</dbReference>
<dbReference type="EMBL" id="JACHKT010000038">
    <property type="protein sequence ID" value="MBB6005241.1"/>
    <property type="molecule type" value="Genomic_DNA"/>
</dbReference>
<dbReference type="Pfam" id="PF01841">
    <property type="entry name" value="Transglut_core"/>
    <property type="match status" value="1"/>
</dbReference>
<dbReference type="AlphaFoldDB" id="A0A841F0E9"/>
<protein>
    <submittedName>
        <fullName evidence="2">Transglutaminase-like putative cysteine protease</fullName>
    </submittedName>
</protein>
<dbReference type="SUPFAM" id="SSF54001">
    <property type="entry name" value="Cysteine proteinases"/>
    <property type="match status" value="1"/>
</dbReference>
<accession>A0A841F0E9</accession>
<organism evidence="2 3">
    <name type="scientific">Arcicella rosea</name>
    <dbReference type="NCBI Taxonomy" id="502909"/>
    <lineage>
        <taxon>Bacteria</taxon>
        <taxon>Pseudomonadati</taxon>
        <taxon>Bacteroidota</taxon>
        <taxon>Cytophagia</taxon>
        <taxon>Cytophagales</taxon>
        <taxon>Flectobacillaceae</taxon>
        <taxon>Arcicella</taxon>
    </lineage>
</organism>
<gene>
    <name evidence="2" type="ORF">HNP25_003913</name>
</gene>
<dbReference type="Gene3D" id="3.10.620.30">
    <property type="match status" value="1"/>
</dbReference>
<dbReference type="SMART" id="SM00460">
    <property type="entry name" value="TGc"/>
    <property type="match status" value="1"/>
</dbReference>
<name>A0A841F0E9_9BACT</name>
<feature type="domain" description="Transglutaminase-like" evidence="1">
    <location>
        <begin position="159"/>
        <end position="219"/>
    </location>
</feature>
<keyword evidence="2" id="KW-0645">Protease</keyword>
<proteinExistence type="predicted"/>
<dbReference type="Proteomes" id="UP000524404">
    <property type="component" value="Unassembled WGS sequence"/>
</dbReference>
<dbReference type="GO" id="GO:0008233">
    <property type="term" value="F:peptidase activity"/>
    <property type="evidence" value="ECO:0007669"/>
    <property type="project" value="UniProtKB-KW"/>
</dbReference>
<dbReference type="RefSeq" id="WP_184136882.1">
    <property type="nucleotide sequence ID" value="NZ_JACHKT010000038.1"/>
</dbReference>
<dbReference type="PANTHER" id="PTHR33490:SF12">
    <property type="entry name" value="BLL5557 PROTEIN"/>
    <property type="match status" value="1"/>
</dbReference>
<reference evidence="2 3" key="1">
    <citation type="submission" date="2020-08" db="EMBL/GenBank/DDBJ databases">
        <title>Functional genomics of gut bacteria from endangered species of beetles.</title>
        <authorList>
            <person name="Carlos-Shanley C."/>
        </authorList>
    </citation>
    <scope>NUCLEOTIDE SEQUENCE [LARGE SCALE GENOMIC DNA]</scope>
    <source>
        <strain evidence="2 3">S00070</strain>
    </source>
</reference>
<dbReference type="InterPro" id="IPR038765">
    <property type="entry name" value="Papain-like_cys_pep_sf"/>
</dbReference>
<comment type="caution">
    <text evidence="2">The sequence shown here is derived from an EMBL/GenBank/DDBJ whole genome shotgun (WGS) entry which is preliminary data.</text>
</comment>
<dbReference type="InterPro" id="IPR002931">
    <property type="entry name" value="Transglutaminase-like"/>
</dbReference>
<evidence type="ECO:0000313" key="2">
    <source>
        <dbReference type="EMBL" id="MBB6005241.1"/>
    </source>
</evidence>
<sequence>MKLQISCQLDYEAYSSTPLILMLRPRSGSGQWIIKEEYILEPSVPITEYTDIYGNLCQRLLSPQGKFTVFTSSIVQTADEIDVAPNAEFVLIEDLPAEELIYLLPSRYCESDQLGNLAFQIVGNAYPGYDQVELIRQWIHHNIIYQYGFSNVSTSAKDTAYAKVGVCRDFSHLGIALCRSLSIPARMVVGYLHELNPMDLHAWFEAFVGGRWYTFDATQDYPKGNRVVLAYGRDAADVALATQFGSIFLLDMRVSVSVAEDVTV</sequence>
<evidence type="ECO:0000259" key="1">
    <source>
        <dbReference type="SMART" id="SM00460"/>
    </source>
</evidence>